<dbReference type="PRINTS" id="PR00304">
    <property type="entry name" value="TCOMPLEXTCP1"/>
</dbReference>
<evidence type="ECO:0000313" key="14">
    <source>
        <dbReference type="Proteomes" id="UP000078546"/>
    </source>
</evidence>
<keyword evidence="6 10" id="KW-0547">Nucleotide-binding</keyword>
<dbReference type="InterPro" id="IPR054827">
    <property type="entry name" value="thermosome_alpha"/>
</dbReference>
<dbReference type="PANTHER" id="PTHR11353">
    <property type="entry name" value="CHAPERONIN"/>
    <property type="match status" value="1"/>
</dbReference>
<dbReference type="SUPFAM" id="SSF52029">
    <property type="entry name" value="GroEL apical domain-like"/>
    <property type="match status" value="1"/>
</dbReference>
<comment type="subcellular location">
    <subcellularLocation>
        <location evidence="1">Cytoplasm</location>
    </subcellularLocation>
</comment>
<keyword evidence="8 10" id="KW-0143">Chaperone</keyword>
<evidence type="ECO:0000256" key="3">
    <source>
        <dbReference type="ARBA" id="ARBA00011531"/>
    </source>
</evidence>
<evidence type="ECO:0000256" key="5">
    <source>
        <dbReference type="ARBA" id="ARBA00022490"/>
    </source>
</evidence>
<dbReference type="Pfam" id="PF00118">
    <property type="entry name" value="Cpn60_TCP1"/>
    <property type="match status" value="1"/>
</dbReference>
<evidence type="ECO:0000256" key="7">
    <source>
        <dbReference type="ARBA" id="ARBA00022840"/>
    </source>
</evidence>
<dbReference type="Gene3D" id="3.50.7.10">
    <property type="entry name" value="GroEL"/>
    <property type="match status" value="1"/>
</dbReference>
<proteinExistence type="inferred from homology"/>
<dbReference type="GO" id="GO:0005524">
    <property type="term" value="F:ATP binding"/>
    <property type="evidence" value="ECO:0007669"/>
    <property type="project" value="UniProtKB-KW"/>
</dbReference>
<dbReference type="InterPro" id="IPR002423">
    <property type="entry name" value="Cpn60/GroEL/TCP-1"/>
</dbReference>
<evidence type="ECO:0000256" key="2">
    <source>
        <dbReference type="ARBA" id="ARBA00008020"/>
    </source>
</evidence>
<evidence type="ECO:0000256" key="8">
    <source>
        <dbReference type="ARBA" id="ARBA00023186"/>
    </source>
</evidence>
<dbReference type="NCBIfam" id="NF041083">
    <property type="entry name" value="thermosome_beta"/>
    <property type="match status" value="1"/>
</dbReference>
<accession>A0A1A8X1E4</accession>
<evidence type="ECO:0000313" key="12">
    <source>
        <dbReference type="EMBL" id="SBS88651.1"/>
    </source>
</evidence>
<dbReference type="InterPro" id="IPR012719">
    <property type="entry name" value="Chap_CCT_gamma"/>
</dbReference>
<dbReference type="SUPFAM" id="SSF48592">
    <property type="entry name" value="GroEL equatorial domain-like"/>
    <property type="match status" value="1"/>
</dbReference>
<dbReference type="FunFam" id="1.10.560.10:FF:000085">
    <property type="entry name" value="T-complex protein 1 subunit gamma"/>
    <property type="match status" value="1"/>
</dbReference>
<evidence type="ECO:0000256" key="4">
    <source>
        <dbReference type="ARBA" id="ARBA00017187"/>
    </source>
</evidence>
<dbReference type="EMBL" id="FLQV01000840">
    <property type="protein sequence ID" value="SBS98431.1"/>
    <property type="molecule type" value="Genomic_DNA"/>
</dbReference>
<dbReference type="NCBIfam" id="TIGR02344">
    <property type="entry name" value="chap_CCT_gamma"/>
    <property type="match status" value="1"/>
</dbReference>
<dbReference type="GO" id="GO:0005832">
    <property type="term" value="C:chaperonin-containing T-complex"/>
    <property type="evidence" value="ECO:0007669"/>
    <property type="project" value="UniProtKB-ARBA"/>
</dbReference>
<dbReference type="SUPFAM" id="SSF54849">
    <property type="entry name" value="GroEL-intermediate domain like"/>
    <property type="match status" value="1"/>
</dbReference>
<dbReference type="GO" id="GO:0140662">
    <property type="term" value="F:ATP-dependent protein folding chaperone"/>
    <property type="evidence" value="ECO:0007669"/>
    <property type="project" value="InterPro"/>
</dbReference>
<dbReference type="InterPro" id="IPR027410">
    <property type="entry name" value="TCP-1-like_intermed_sf"/>
</dbReference>
<comment type="similarity">
    <text evidence="2 10">Belongs to the TCP-1 chaperonin family.</text>
</comment>
<dbReference type="InterPro" id="IPR017998">
    <property type="entry name" value="Chaperone_TCP-1"/>
</dbReference>
<dbReference type="GO" id="GO:0016887">
    <property type="term" value="F:ATP hydrolysis activity"/>
    <property type="evidence" value="ECO:0007669"/>
    <property type="project" value="InterPro"/>
</dbReference>
<dbReference type="PROSITE" id="PS00751">
    <property type="entry name" value="TCP1_2"/>
    <property type="match status" value="1"/>
</dbReference>
<dbReference type="InterPro" id="IPR027413">
    <property type="entry name" value="GROEL-like_equatorial_sf"/>
</dbReference>
<keyword evidence="5" id="KW-0963">Cytoplasm</keyword>
<comment type="subunit">
    <text evidence="3">Heterooligomeric complex of about 850 to 900 kDa that forms two stacked rings, 12 to 16 nm in diameter.</text>
</comment>
<dbReference type="Gene3D" id="3.30.260.10">
    <property type="entry name" value="TCP-1-like chaperonin intermediate domain"/>
    <property type="match status" value="1"/>
</dbReference>
<dbReference type="EMBL" id="FLQU01000646">
    <property type="protein sequence ID" value="SBS88651.1"/>
    <property type="molecule type" value="Genomic_DNA"/>
</dbReference>
<dbReference type="CDD" id="cd03337">
    <property type="entry name" value="TCP1_gamma"/>
    <property type="match status" value="1"/>
</dbReference>
<dbReference type="Proteomes" id="UP000078560">
    <property type="component" value="Unassembled WGS sequence"/>
</dbReference>
<evidence type="ECO:0000313" key="13">
    <source>
        <dbReference type="EMBL" id="SBS98431.1"/>
    </source>
</evidence>
<dbReference type="FunFam" id="1.10.560.10:FF:000073">
    <property type="entry name" value="T-complex protein 1 subunit gamma"/>
    <property type="match status" value="1"/>
</dbReference>
<dbReference type="FunFam" id="3.50.7.10:FF:000005">
    <property type="entry name" value="T-complex protein 1 subunit gamma"/>
    <property type="match status" value="1"/>
</dbReference>
<dbReference type="InterPro" id="IPR002194">
    <property type="entry name" value="Chaperonin_TCP-1_CS"/>
</dbReference>
<keyword evidence="7 10" id="KW-0067">ATP-binding</keyword>
<evidence type="ECO:0000256" key="9">
    <source>
        <dbReference type="ARBA" id="ARBA00024677"/>
    </source>
</evidence>
<dbReference type="InterPro" id="IPR053374">
    <property type="entry name" value="TCP-1_chaperonin"/>
</dbReference>
<reference evidence="14 15" key="1">
    <citation type="submission" date="2016-05" db="EMBL/GenBank/DDBJ databases">
        <authorList>
            <person name="Naeem Raeece"/>
        </authorList>
    </citation>
    <scope>NUCLEOTIDE SEQUENCE [LARGE SCALE GENOMIC DNA]</scope>
</reference>
<protein>
    <recommendedName>
        <fullName evidence="4 11">T-complex protein 1 subunit gamma</fullName>
    </recommendedName>
</protein>
<dbReference type="InterPro" id="IPR027409">
    <property type="entry name" value="GroEL-like_apical_dom_sf"/>
</dbReference>
<organism evidence="13 14">
    <name type="scientific">Plasmodium ovale curtisi</name>
    <dbReference type="NCBI Taxonomy" id="864141"/>
    <lineage>
        <taxon>Eukaryota</taxon>
        <taxon>Sar</taxon>
        <taxon>Alveolata</taxon>
        <taxon>Apicomplexa</taxon>
        <taxon>Aconoidasida</taxon>
        <taxon>Haemosporida</taxon>
        <taxon>Plasmodiidae</taxon>
        <taxon>Plasmodium</taxon>
        <taxon>Plasmodium (Plasmodium)</taxon>
    </lineage>
</organism>
<dbReference type="Gene3D" id="1.10.560.10">
    <property type="entry name" value="GroEL-like equatorial domain"/>
    <property type="match status" value="1"/>
</dbReference>
<dbReference type="GO" id="GO:0051082">
    <property type="term" value="F:unfolded protein binding"/>
    <property type="evidence" value="ECO:0007669"/>
    <property type="project" value="InterPro"/>
</dbReference>
<sequence>MVTSRYSAYTLLINMFSITGVVGKRGKIKNEGVKEIDKYNTCRKEEKDFLWTKLSRNCFKKSRVILPSAGREEQEKNYFPTHLQLKKYKDAKSGETEIFKPNTKREEGRKTQLSNIQASRAVSEIVKTTLGPMAMLKMMLDPLGGIVMTNDGNAILREVDVAHPAAKSLIELSRSQDEEVGDGTTSVVILSGELLSIAEIFLKQKIHPTIIVNCYMNALTCSLKFLEEISINVDVNDEQNLLKAIDSCLSTKFVNRYNKIISKLALEATQCVKVDNIMGKKEIDIKRYAKVEKIVGGEITDSYVLKGVMINKDITHPKMRRCIKNPRILLLDCTLEYKKAESQTNVEIMDEHTWKELLLQEEIEVKKVCEHIIDSKCDIVVTEKGVSDLAQHFLFKKNISVIRRVRKTDLNRLEKVTGATIVNRCDEIVESDIGTKCGLFEVKKIGDDYYSFFIDCENPRACTILLRGSTKDVLNEIERNLNDGMNVAKNIIMEGKLLYGGGCTEMRVGKHLTKEATNFDDSRRSITEAVASAFEIIPKILAQNCGVNVVKTINELRVKHENEGGEKLGIDGVTGEIIDVSTKNIWDLLSVKKQIYKSAIEAASMILRIDDVVSGIGKEDKVQKPVRSEFD</sequence>
<reference evidence="13" key="2">
    <citation type="submission" date="2016-05" db="EMBL/GenBank/DDBJ databases">
        <authorList>
            <person name="Lavstsen T."/>
            <person name="Jespersen J.S."/>
        </authorList>
    </citation>
    <scope>NUCLEOTIDE SEQUENCE [LARGE SCALE GENOMIC DNA]</scope>
</reference>
<dbReference type="NCBIfam" id="NF041082">
    <property type="entry name" value="thermosome_alpha"/>
    <property type="match status" value="1"/>
</dbReference>
<name>A0A1A8X1E4_PLAOA</name>
<evidence type="ECO:0000256" key="10">
    <source>
        <dbReference type="RuleBase" id="RU004187"/>
    </source>
</evidence>
<dbReference type="PROSITE" id="PS00995">
    <property type="entry name" value="TCP1_3"/>
    <property type="match status" value="1"/>
</dbReference>
<gene>
    <name evidence="13" type="ORF">POVCU1_046090</name>
    <name evidence="12" type="ORF">POVCU2_0049710</name>
</gene>
<evidence type="ECO:0000256" key="6">
    <source>
        <dbReference type="ARBA" id="ARBA00022741"/>
    </source>
</evidence>
<dbReference type="PROSITE" id="PS00750">
    <property type="entry name" value="TCP1_1"/>
    <property type="match status" value="1"/>
</dbReference>
<dbReference type="Proteomes" id="UP000078546">
    <property type="component" value="Unassembled WGS sequence"/>
</dbReference>
<evidence type="ECO:0000256" key="1">
    <source>
        <dbReference type="ARBA" id="ARBA00004496"/>
    </source>
</evidence>
<evidence type="ECO:0000313" key="15">
    <source>
        <dbReference type="Proteomes" id="UP000078560"/>
    </source>
</evidence>
<evidence type="ECO:0000256" key="11">
    <source>
        <dbReference type="RuleBase" id="RU004191"/>
    </source>
</evidence>
<dbReference type="AlphaFoldDB" id="A0A1A8X1E4"/>
<comment type="function">
    <text evidence="9">Molecular chaperone; assists the folding of proteins upon ATP hydrolysis. Known to play a role, in vitro, in the folding of actin and tubulin.</text>
</comment>